<evidence type="ECO:0000313" key="1">
    <source>
        <dbReference type="EMBL" id="VFU55228.1"/>
    </source>
</evidence>
<sequence length="107" mass="11780">MENAYDDTRFADMSKIQLFYRYLFRLKIKEEMYGDDCQARSKLETPITAPIMATSTTPPAAMLSKKFLREGETPAPAASATSGITMEAVSAPAVNPVTTFSFNEALT</sequence>
<organism evidence="1">
    <name type="scientific">Salix viminalis</name>
    <name type="common">Common osier</name>
    <name type="synonym">Basket willow</name>
    <dbReference type="NCBI Taxonomy" id="40686"/>
    <lineage>
        <taxon>Eukaryota</taxon>
        <taxon>Viridiplantae</taxon>
        <taxon>Streptophyta</taxon>
        <taxon>Embryophyta</taxon>
        <taxon>Tracheophyta</taxon>
        <taxon>Spermatophyta</taxon>
        <taxon>Magnoliopsida</taxon>
        <taxon>eudicotyledons</taxon>
        <taxon>Gunneridae</taxon>
        <taxon>Pentapetalae</taxon>
        <taxon>rosids</taxon>
        <taxon>fabids</taxon>
        <taxon>Malpighiales</taxon>
        <taxon>Salicaceae</taxon>
        <taxon>Saliceae</taxon>
        <taxon>Salix</taxon>
    </lineage>
</organism>
<dbReference type="EMBL" id="CAADRP010001874">
    <property type="protein sequence ID" value="VFU55228.1"/>
    <property type="molecule type" value="Genomic_DNA"/>
</dbReference>
<gene>
    <name evidence="1" type="ORF">SVIM_LOCUS391595</name>
</gene>
<name>A0A6N2N016_SALVM</name>
<dbReference type="AlphaFoldDB" id="A0A6N2N016"/>
<protein>
    <submittedName>
        <fullName evidence="1">Uncharacterized protein</fullName>
    </submittedName>
</protein>
<accession>A0A6N2N016</accession>
<proteinExistence type="predicted"/>
<reference evidence="1" key="1">
    <citation type="submission" date="2019-03" db="EMBL/GenBank/DDBJ databases">
        <authorList>
            <person name="Mank J."/>
            <person name="Almeida P."/>
        </authorList>
    </citation>
    <scope>NUCLEOTIDE SEQUENCE</scope>
    <source>
        <strain evidence="1">78183</strain>
    </source>
</reference>